<accession>A0AC61RGN7</accession>
<dbReference type="Proteomes" id="UP000306319">
    <property type="component" value="Unassembled WGS sequence"/>
</dbReference>
<comment type="caution">
    <text evidence="1">The sequence shown here is derived from an EMBL/GenBank/DDBJ whole genome shotgun (WGS) entry which is preliminary data.</text>
</comment>
<protein>
    <submittedName>
        <fullName evidence="1">Uncharacterized protein</fullName>
    </submittedName>
</protein>
<organism evidence="1 2">
    <name type="scientific">Lepagella muris</name>
    <dbReference type="NCBI Taxonomy" id="3032870"/>
    <lineage>
        <taxon>Bacteria</taxon>
        <taxon>Pseudomonadati</taxon>
        <taxon>Bacteroidota</taxon>
        <taxon>Bacteroidia</taxon>
        <taxon>Bacteroidales</taxon>
        <taxon>Muribaculaceae</taxon>
        <taxon>Lepagella</taxon>
    </lineage>
</organism>
<gene>
    <name evidence="1" type="ORF">E5331_05815</name>
</gene>
<proteinExistence type="predicted"/>
<sequence>MKTIKISIRSADLFRELQKITAYAGIKNEQDSNDCLDRVATVEADLPLLSRYRDIALSRLLERLRRFLVTFDVSEEDICLTLAAGTSSDDSLIASIQTDIFSYIISVMAARWFGITWQQRAAGYEADAMRHISEVTAKLLYHRPPIRLRKS</sequence>
<reference evidence="1" key="1">
    <citation type="submission" date="2019-04" db="EMBL/GenBank/DDBJ databases">
        <title>Microbes associate with the intestines of laboratory mice.</title>
        <authorList>
            <person name="Navarre W."/>
            <person name="Wong E."/>
            <person name="Huang K."/>
            <person name="Tropini C."/>
            <person name="Ng K."/>
            <person name="Yu B."/>
        </authorList>
    </citation>
    <scope>NUCLEOTIDE SEQUENCE</scope>
    <source>
        <strain evidence="1">NM04_E33</strain>
    </source>
</reference>
<name>A0AC61RGN7_9BACT</name>
<keyword evidence="2" id="KW-1185">Reference proteome</keyword>
<dbReference type="EMBL" id="SRYB01000006">
    <property type="protein sequence ID" value="TGY79528.1"/>
    <property type="molecule type" value="Genomic_DNA"/>
</dbReference>
<evidence type="ECO:0000313" key="2">
    <source>
        <dbReference type="Proteomes" id="UP000306319"/>
    </source>
</evidence>
<evidence type="ECO:0000313" key="1">
    <source>
        <dbReference type="EMBL" id="TGY79528.1"/>
    </source>
</evidence>